<gene>
    <name evidence="1" type="ORF">UV8b_03161</name>
</gene>
<keyword evidence="2" id="KW-1185">Reference proteome</keyword>
<organism evidence="1 2">
    <name type="scientific">Ustilaginoidea virens</name>
    <name type="common">Rice false smut fungus</name>
    <name type="synonym">Villosiclava virens</name>
    <dbReference type="NCBI Taxonomy" id="1159556"/>
    <lineage>
        <taxon>Eukaryota</taxon>
        <taxon>Fungi</taxon>
        <taxon>Dikarya</taxon>
        <taxon>Ascomycota</taxon>
        <taxon>Pezizomycotina</taxon>
        <taxon>Sordariomycetes</taxon>
        <taxon>Hypocreomycetidae</taxon>
        <taxon>Hypocreales</taxon>
        <taxon>Clavicipitaceae</taxon>
        <taxon>Ustilaginoidea</taxon>
    </lineage>
</organism>
<dbReference type="EMBL" id="CP072754">
    <property type="protein sequence ID" value="QUC18920.1"/>
    <property type="molecule type" value="Genomic_DNA"/>
</dbReference>
<dbReference type="AlphaFoldDB" id="A0A8E5HNV2"/>
<dbReference type="GeneID" id="66063939"/>
<dbReference type="RefSeq" id="XP_042996593.1">
    <property type="nucleotide sequence ID" value="XM_043140659.1"/>
</dbReference>
<reference evidence="1" key="1">
    <citation type="submission" date="2020-03" db="EMBL/GenBank/DDBJ databases">
        <title>A mixture of massive structural variations and highly conserved coding sequences in Ustilaginoidea virens genome.</title>
        <authorList>
            <person name="Zhang K."/>
            <person name="Zhao Z."/>
            <person name="Zhang Z."/>
            <person name="Li Y."/>
            <person name="Hsiang T."/>
            <person name="Sun W."/>
        </authorList>
    </citation>
    <scope>NUCLEOTIDE SEQUENCE</scope>
    <source>
        <strain evidence="1">UV-8b</strain>
    </source>
</reference>
<accession>A0A8E5HNV2</accession>
<name>A0A8E5HNV2_USTVR</name>
<proteinExistence type="predicted"/>
<evidence type="ECO:0000313" key="1">
    <source>
        <dbReference type="EMBL" id="QUC18920.1"/>
    </source>
</evidence>
<dbReference type="Proteomes" id="UP000027002">
    <property type="component" value="Chromosome 2"/>
</dbReference>
<sequence>MKLRFHTTATNAGSNISIMKLKLNRCHCGINFQNLTSVQAAAPVSLPALSDGLAMTKTSDVKMRGPFVPTLVCRLG</sequence>
<protein>
    <submittedName>
        <fullName evidence="1">Uncharacterized protein</fullName>
    </submittedName>
</protein>
<evidence type="ECO:0000313" key="2">
    <source>
        <dbReference type="Proteomes" id="UP000027002"/>
    </source>
</evidence>
<dbReference type="KEGG" id="uvi:66063939"/>